<evidence type="ECO:0000313" key="3">
    <source>
        <dbReference type="Proteomes" id="UP001165082"/>
    </source>
</evidence>
<feature type="non-terminal residue" evidence="2">
    <location>
        <position position="374"/>
    </location>
</feature>
<protein>
    <submittedName>
        <fullName evidence="2">Uncharacterized protein</fullName>
    </submittedName>
</protein>
<evidence type="ECO:0000256" key="1">
    <source>
        <dbReference type="SAM" id="MobiDB-lite"/>
    </source>
</evidence>
<accession>A0A9W6Z6F0</accession>
<proteinExistence type="predicted"/>
<dbReference type="Proteomes" id="UP001165082">
    <property type="component" value="Unassembled WGS sequence"/>
</dbReference>
<feature type="non-terminal residue" evidence="2">
    <location>
        <position position="1"/>
    </location>
</feature>
<organism evidence="2 3">
    <name type="scientific">Triparma retinervis</name>
    <dbReference type="NCBI Taxonomy" id="2557542"/>
    <lineage>
        <taxon>Eukaryota</taxon>
        <taxon>Sar</taxon>
        <taxon>Stramenopiles</taxon>
        <taxon>Ochrophyta</taxon>
        <taxon>Bolidophyceae</taxon>
        <taxon>Parmales</taxon>
        <taxon>Triparmaceae</taxon>
        <taxon>Triparma</taxon>
    </lineage>
</organism>
<evidence type="ECO:0000313" key="2">
    <source>
        <dbReference type="EMBL" id="GMH46251.1"/>
    </source>
</evidence>
<reference evidence="2" key="1">
    <citation type="submission" date="2022-07" db="EMBL/GenBank/DDBJ databases">
        <title>Genome analysis of Parmales, a sister group of diatoms, reveals the evolutionary specialization of diatoms from phago-mixotrophs to photoautotrophs.</title>
        <authorList>
            <person name="Ban H."/>
            <person name="Sato S."/>
            <person name="Yoshikawa S."/>
            <person name="Kazumasa Y."/>
            <person name="Nakamura Y."/>
            <person name="Ichinomiya M."/>
            <person name="Saitoh K."/>
            <person name="Sato N."/>
            <person name="Blanc-Mathieu R."/>
            <person name="Endo H."/>
            <person name="Kuwata A."/>
            <person name="Ogata H."/>
        </authorList>
    </citation>
    <scope>NUCLEOTIDE SEQUENCE</scope>
</reference>
<keyword evidence="3" id="KW-1185">Reference proteome</keyword>
<dbReference type="EMBL" id="BRXZ01005513">
    <property type="protein sequence ID" value="GMH46251.1"/>
    <property type="molecule type" value="Genomic_DNA"/>
</dbReference>
<dbReference type="AlphaFoldDB" id="A0A9W6Z6F0"/>
<sequence length="374" mass="41264">GDKNIALISRRTVNALRTSMSEDDPRWGGWDTCEETFLDNLFEHSSEQNDSKEGNYQTVINNLRSHQTQYGSSYDGGAAGPSQSRYGKEGRGIPRTRTPSGPRKVQHRGSNHRADPHSEKDEQIEYWQVATAMQESTLDDKYIEADIQKDVLTVQDDGTVTMVQVLHAVNADTLEGDLTDYCGKAKWENLPPRVSNEDDIVFFADDIVCTLSLLSDSGCIGSNIVTSSNGAISEKLIEGARLSTADKTQESVKIVSMITLPIKVKGFINGKESDEVVLLLNALVVPGLDKRPNSNEGFISELDLCNNGHRDMRTTVVRSSDGNNSFVFNVQGLEVRIPLDGPGQGDRLKCKVNFLDAHYTADALLDLRKKGIRE</sequence>
<name>A0A9W6Z6F0_9STRA</name>
<comment type="caution">
    <text evidence="2">The sequence shown here is derived from an EMBL/GenBank/DDBJ whole genome shotgun (WGS) entry which is preliminary data.</text>
</comment>
<feature type="compositionally biased region" description="Basic and acidic residues" evidence="1">
    <location>
        <begin position="112"/>
        <end position="121"/>
    </location>
</feature>
<gene>
    <name evidence="2" type="ORF">TrRE_jg934</name>
</gene>
<feature type="region of interest" description="Disordered" evidence="1">
    <location>
        <begin position="68"/>
        <end position="121"/>
    </location>
</feature>